<dbReference type="SUPFAM" id="SSF47175">
    <property type="entry name" value="Cytochromes"/>
    <property type="match status" value="1"/>
</dbReference>
<keyword evidence="2 7" id="KW-0349">Heme</keyword>
<feature type="signal peptide" evidence="8">
    <location>
        <begin position="1"/>
        <end position="21"/>
    </location>
</feature>
<dbReference type="InterPro" id="IPR012127">
    <property type="entry name" value="Cyt_c_prime"/>
</dbReference>
<keyword evidence="10" id="KW-1185">Reference proteome</keyword>
<dbReference type="GO" id="GO:0042597">
    <property type="term" value="C:periplasmic space"/>
    <property type="evidence" value="ECO:0007669"/>
    <property type="project" value="InterPro"/>
</dbReference>
<name>A0A3S2UXI6_9SPHN</name>
<dbReference type="EMBL" id="SACO01000001">
    <property type="protein sequence ID" value="RVU07731.1"/>
    <property type="molecule type" value="Genomic_DNA"/>
</dbReference>
<keyword evidence="5 6" id="KW-0408">Iron</keyword>
<evidence type="ECO:0000256" key="3">
    <source>
        <dbReference type="ARBA" id="ARBA00022723"/>
    </source>
</evidence>
<comment type="caution">
    <text evidence="9">The sequence shown here is derived from an EMBL/GenBank/DDBJ whole genome shotgun (WGS) entry which is preliminary data.</text>
</comment>
<sequence>MRKIAMMVGALVLGTAVVAQAATPLETVEARKANFKKIGGAMKASGDTFKSGAPDAAVLKANAAIIAGFADQVPSWFPAGTAVGVGKSEAKPNIWTDKAGFAKAAADFSAAAKGYKAAADTGNVAAAGAALGKLGGTCKGCHETFRQKD</sequence>
<evidence type="ECO:0000256" key="4">
    <source>
        <dbReference type="ARBA" id="ARBA00022982"/>
    </source>
</evidence>
<organism evidence="9 10">
    <name type="scientific">Novosphingobium umbonatum</name>
    <dbReference type="NCBI Taxonomy" id="1908524"/>
    <lineage>
        <taxon>Bacteria</taxon>
        <taxon>Pseudomonadati</taxon>
        <taxon>Pseudomonadota</taxon>
        <taxon>Alphaproteobacteria</taxon>
        <taxon>Sphingomonadales</taxon>
        <taxon>Sphingomonadaceae</taxon>
        <taxon>Novosphingobium</taxon>
    </lineage>
</organism>
<evidence type="ECO:0000256" key="8">
    <source>
        <dbReference type="SAM" id="SignalP"/>
    </source>
</evidence>
<dbReference type="InterPro" id="IPR015984">
    <property type="entry name" value="Cyt_c_prime_subgr"/>
</dbReference>
<evidence type="ECO:0000256" key="5">
    <source>
        <dbReference type="ARBA" id="ARBA00023004"/>
    </source>
</evidence>
<dbReference type="OrthoDB" id="7596534at2"/>
<evidence type="ECO:0000256" key="6">
    <source>
        <dbReference type="PIRSR" id="PIRSR000027-1"/>
    </source>
</evidence>
<dbReference type="AlphaFoldDB" id="A0A3S2UXI6"/>
<gene>
    <name evidence="9" type="ORF">EOE18_01195</name>
</gene>
<feature type="binding site" description="covalent" evidence="7">
    <location>
        <position position="141"/>
    </location>
    <ligand>
        <name>heme c</name>
        <dbReference type="ChEBI" id="CHEBI:61717"/>
    </ligand>
</feature>
<keyword evidence="1" id="KW-0813">Transport</keyword>
<keyword evidence="3 6" id="KW-0479">Metal-binding</keyword>
<dbReference type="GO" id="GO:0009055">
    <property type="term" value="F:electron transfer activity"/>
    <property type="evidence" value="ECO:0007669"/>
    <property type="project" value="InterPro"/>
</dbReference>
<protein>
    <submittedName>
        <fullName evidence="9">Cytochrome c</fullName>
    </submittedName>
</protein>
<feature type="binding site" description="axial binding residue" evidence="6">
    <location>
        <position position="142"/>
    </location>
    <ligand>
        <name>heme c</name>
        <dbReference type="ChEBI" id="CHEBI:61717"/>
    </ligand>
    <ligandPart>
        <name>Fe</name>
        <dbReference type="ChEBI" id="CHEBI:18248"/>
    </ligandPart>
</feature>
<reference evidence="9 10" key="1">
    <citation type="submission" date="2019-01" db="EMBL/GenBank/DDBJ databases">
        <authorList>
            <person name="Chen W.-M."/>
        </authorList>
    </citation>
    <scope>NUCLEOTIDE SEQUENCE [LARGE SCALE GENOMIC DNA]</scope>
    <source>
        <strain evidence="9 10">FSY-9</strain>
    </source>
</reference>
<dbReference type="Proteomes" id="UP000282837">
    <property type="component" value="Unassembled WGS sequence"/>
</dbReference>
<dbReference type="GO" id="GO:0020037">
    <property type="term" value="F:heme binding"/>
    <property type="evidence" value="ECO:0007669"/>
    <property type="project" value="InterPro"/>
</dbReference>
<keyword evidence="8" id="KW-0732">Signal</keyword>
<evidence type="ECO:0000313" key="9">
    <source>
        <dbReference type="EMBL" id="RVU07731.1"/>
    </source>
</evidence>
<dbReference type="GO" id="GO:0022900">
    <property type="term" value="P:electron transport chain"/>
    <property type="evidence" value="ECO:0007669"/>
    <property type="project" value="InterPro"/>
</dbReference>
<comment type="PTM">
    <text evidence="7">Binds 1 heme group per subunit.</text>
</comment>
<dbReference type="InterPro" id="IPR010980">
    <property type="entry name" value="Cyt_c/b562"/>
</dbReference>
<dbReference type="GO" id="GO:0005506">
    <property type="term" value="F:iron ion binding"/>
    <property type="evidence" value="ECO:0007669"/>
    <property type="project" value="InterPro"/>
</dbReference>
<evidence type="ECO:0000313" key="10">
    <source>
        <dbReference type="Proteomes" id="UP000282837"/>
    </source>
</evidence>
<dbReference type="RefSeq" id="WP_127705355.1">
    <property type="nucleotide sequence ID" value="NZ_SACO01000001.1"/>
</dbReference>
<feature type="chain" id="PRO_5018552941" evidence="8">
    <location>
        <begin position="22"/>
        <end position="149"/>
    </location>
</feature>
<dbReference type="Pfam" id="PF01322">
    <property type="entry name" value="Cytochrom_C_2"/>
    <property type="match status" value="1"/>
</dbReference>
<evidence type="ECO:0000256" key="2">
    <source>
        <dbReference type="ARBA" id="ARBA00022617"/>
    </source>
</evidence>
<dbReference type="InterPro" id="IPR002321">
    <property type="entry name" value="Cyt_c_II"/>
</dbReference>
<dbReference type="PIRSF" id="PIRSF000027">
    <property type="entry name" value="Cytc_c_prime"/>
    <property type="match status" value="1"/>
</dbReference>
<evidence type="ECO:0000256" key="1">
    <source>
        <dbReference type="ARBA" id="ARBA00022448"/>
    </source>
</evidence>
<proteinExistence type="predicted"/>
<dbReference type="Gene3D" id="1.20.120.10">
    <property type="entry name" value="Cytochrome c/b562"/>
    <property type="match status" value="1"/>
</dbReference>
<keyword evidence="4" id="KW-0249">Electron transport</keyword>
<dbReference type="PROSITE" id="PS51009">
    <property type="entry name" value="CYTCII"/>
    <property type="match status" value="1"/>
</dbReference>
<accession>A0A3S2UXI6</accession>
<feature type="binding site" description="covalent" evidence="7">
    <location>
        <position position="138"/>
    </location>
    <ligand>
        <name>heme c</name>
        <dbReference type="ChEBI" id="CHEBI:61717"/>
    </ligand>
</feature>
<evidence type="ECO:0000256" key="7">
    <source>
        <dbReference type="PIRSR" id="PIRSR000027-2"/>
    </source>
</evidence>
<dbReference type="PRINTS" id="PR00608">
    <property type="entry name" value="CYTCHROMECII"/>
</dbReference>